<evidence type="ECO:0000313" key="3">
    <source>
        <dbReference type="Proteomes" id="UP000070513"/>
    </source>
</evidence>
<feature type="chain" id="PRO_5007467344" evidence="1">
    <location>
        <begin position="20"/>
        <end position="364"/>
    </location>
</feature>
<evidence type="ECO:0000256" key="1">
    <source>
        <dbReference type="SAM" id="SignalP"/>
    </source>
</evidence>
<name>A0A135W0K7_9FLAO</name>
<gene>
    <name evidence="2" type="ORF">AU378_22540</name>
</gene>
<feature type="signal peptide" evidence="1">
    <location>
        <begin position="1"/>
        <end position="19"/>
    </location>
</feature>
<sequence length="364" mass="41644">MKLSLLFIFIASCTSMFFSQQLVSKSAFDTIEYVEDVDWDGSDIYCAGFSFKTVINDGNACDAYLVHYDTQLKPQWTLKISDEHTNKIFAVKRHKDKIYALVVQGKATGSSEDVFMKLFTINLNGVIENKVTFGRTFNSPSNIVINGPNLIFGYRIANGTSYSADFKNEIISYNIDTRKFVRHTSTQYLATPKKIVADQSNIFLFGNYIHPNQPNIMTYKNGKYSEISVNAPRTEYFLDSYIQKNVLTLVCSFPGEYGNKKTYLKYYYINLATHAVTSTAIPYENLGWSDMNFDTYNQGTSSWMITEDDKTKDLHYILVDDKGKVTKTLAFDRRNGNGSWENYIIRENNLLNANSNGIYLYKID</sequence>
<evidence type="ECO:0000313" key="2">
    <source>
        <dbReference type="EMBL" id="KXH78299.1"/>
    </source>
</evidence>
<dbReference type="EMBL" id="LPUR01000022">
    <property type="protein sequence ID" value="KXH78299.1"/>
    <property type="molecule type" value="Genomic_DNA"/>
</dbReference>
<dbReference type="RefSeq" id="WP_062654249.1">
    <property type="nucleotide sequence ID" value="NZ_LPUR01000022.1"/>
</dbReference>
<proteinExistence type="predicted"/>
<dbReference type="Proteomes" id="UP000070513">
    <property type="component" value="Unassembled WGS sequence"/>
</dbReference>
<protein>
    <submittedName>
        <fullName evidence="2">Uncharacterized protein</fullName>
    </submittedName>
</protein>
<reference evidence="3" key="1">
    <citation type="submission" date="2015-12" db="EMBL/GenBank/DDBJ databases">
        <title>Genome sequence of a biocontrol rhizobacterium Chryseobacterium kwangjuense strain KJ1R5 isolated from pepper (Capsicum annuum L.).</title>
        <authorList>
            <person name="Jeong J.-J."/>
            <person name="Park H."/>
            <person name="Mannaa M."/>
            <person name="Sang M.K."/>
            <person name="Choi I.-G."/>
            <person name="Kim K.D."/>
        </authorList>
    </citation>
    <scope>NUCLEOTIDE SEQUENCE [LARGE SCALE GENOMIC DNA]</scope>
    <source>
        <strain evidence="3">KJ1R5</strain>
    </source>
</reference>
<organism evidence="2 3">
    <name type="scientific">Chryseobacterium kwangjuense</name>
    <dbReference type="NCBI Taxonomy" id="267125"/>
    <lineage>
        <taxon>Bacteria</taxon>
        <taxon>Pseudomonadati</taxon>
        <taxon>Bacteroidota</taxon>
        <taxon>Flavobacteriia</taxon>
        <taxon>Flavobacteriales</taxon>
        <taxon>Weeksellaceae</taxon>
        <taxon>Chryseobacterium group</taxon>
        <taxon>Chryseobacterium</taxon>
    </lineage>
</organism>
<comment type="caution">
    <text evidence="2">The sequence shown here is derived from an EMBL/GenBank/DDBJ whole genome shotgun (WGS) entry which is preliminary data.</text>
</comment>
<reference evidence="2 3" key="2">
    <citation type="journal article" date="2016" name="Genome Announc.">
        <title>Draft Genome Sequence of a Biocontrol Rhizobacterium, Chryseobacterium kwangjuense Strain KJ1R5, Isolated from Pepper (Capsicum annuum).</title>
        <authorList>
            <person name="Jeong J.J."/>
            <person name="Park H."/>
            <person name="Park B.H."/>
            <person name="Mannaa M."/>
            <person name="Sang M.K."/>
            <person name="Choi I.G."/>
            <person name="Kim K.D."/>
        </authorList>
    </citation>
    <scope>NUCLEOTIDE SEQUENCE [LARGE SCALE GENOMIC DNA]</scope>
    <source>
        <strain evidence="2 3">KJ1R5</strain>
    </source>
</reference>
<dbReference type="OrthoDB" id="1221859at2"/>
<dbReference type="AlphaFoldDB" id="A0A135W0K7"/>
<accession>A0A135W0K7</accession>
<keyword evidence="1" id="KW-0732">Signal</keyword>